<dbReference type="InterPro" id="IPR043128">
    <property type="entry name" value="Rev_trsase/Diguanyl_cyclase"/>
</dbReference>
<organism evidence="3">
    <name type="scientific">freshwater metagenome</name>
    <dbReference type="NCBI Taxonomy" id="449393"/>
    <lineage>
        <taxon>unclassified sequences</taxon>
        <taxon>metagenomes</taxon>
        <taxon>ecological metagenomes</taxon>
    </lineage>
</organism>
<gene>
    <name evidence="3" type="ORF">UFOPK3914_00591</name>
</gene>
<dbReference type="SUPFAM" id="SSF55073">
    <property type="entry name" value="Nucleotide cyclase"/>
    <property type="match status" value="1"/>
</dbReference>
<dbReference type="PANTHER" id="PTHR44757">
    <property type="entry name" value="DIGUANYLATE CYCLASE DGCP"/>
    <property type="match status" value="1"/>
</dbReference>
<dbReference type="NCBIfam" id="TIGR00254">
    <property type="entry name" value="GGDEF"/>
    <property type="match status" value="1"/>
</dbReference>
<dbReference type="CDD" id="cd01949">
    <property type="entry name" value="GGDEF"/>
    <property type="match status" value="1"/>
</dbReference>
<dbReference type="SUPFAM" id="SSF141868">
    <property type="entry name" value="EAL domain-like"/>
    <property type="match status" value="1"/>
</dbReference>
<dbReference type="InterPro" id="IPR052155">
    <property type="entry name" value="Biofilm_reg_signaling"/>
</dbReference>
<dbReference type="Pfam" id="PF00990">
    <property type="entry name" value="GGDEF"/>
    <property type="match status" value="1"/>
</dbReference>
<dbReference type="Gene3D" id="3.20.20.450">
    <property type="entry name" value="EAL domain"/>
    <property type="match status" value="1"/>
</dbReference>
<proteinExistence type="predicted"/>
<evidence type="ECO:0000259" key="1">
    <source>
        <dbReference type="PROSITE" id="PS50883"/>
    </source>
</evidence>
<dbReference type="SMART" id="SM00267">
    <property type="entry name" value="GGDEF"/>
    <property type="match status" value="1"/>
</dbReference>
<evidence type="ECO:0000259" key="2">
    <source>
        <dbReference type="PROSITE" id="PS50887"/>
    </source>
</evidence>
<dbReference type="PANTHER" id="PTHR44757:SF2">
    <property type="entry name" value="BIOFILM ARCHITECTURE MAINTENANCE PROTEIN MBAA"/>
    <property type="match status" value="1"/>
</dbReference>
<dbReference type="SMART" id="SM00052">
    <property type="entry name" value="EAL"/>
    <property type="match status" value="1"/>
</dbReference>
<dbReference type="Gene3D" id="3.30.70.270">
    <property type="match status" value="1"/>
</dbReference>
<dbReference type="PROSITE" id="PS50883">
    <property type="entry name" value="EAL"/>
    <property type="match status" value="1"/>
</dbReference>
<dbReference type="InterPro" id="IPR001633">
    <property type="entry name" value="EAL_dom"/>
</dbReference>
<feature type="domain" description="EAL" evidence="1">
    <location>
        <begin position="195"/>
        <end position="443"/>
    </location>
</feature>
<dbReference type="InterPro" id="IPR029787">
    <property type="entry name" value="Nucleotide_cyclase"/>
</dbReference>
<evidence type="ECO:0000313" key="3">
    <source>
        <dbReference type="EMBL" id="CAB4973551.1"/>
    </source>
</evidence>
<feature type="domain" description="GGDEF" evidence="2">
    <location>
        <begin position="54"/>
        <end position="187"/>
    </location>
</feature>
<dbReference type="PROSITE" id="PS50887">
    <property type="entry name" value="GGDEF"/>
    <property type="match status" value="1"/>
</dbReference>
<name>A0A6J7LYL1_9ZZZZ</name>
<dbReference type="AlphaFoldDB" id="A0A6J7LYL1"/>
<sequence length="443" mass="48112">MNLSSSEIGSAPQLDGAELQDLAWRDHLTGLPNRAKFNEQFEAACALAAQTPDPAGALILFDLNKFKEVNDSLGHETGDLLLQGVAHRLRTELADCDLFARFGGDEFAVLITGENAAGRADVVAEKIFDLLTQPFEIENYRLVINVSVGIALCPRDATDARGLKTHADEAMYAAKAQGGGIVRDCPATGLSLTTKAQLLSELPSAAVTESLLVHYQPKLDLRTSRITGVEALVRWDHPELGMLQPKDFIQLAEVCGVLDQLTRTVTERSLLDVSAFDSRPDLSVTINLSNRLIQDRDFSAWVARLLAETGFTPQLLRFELNERHLTHSPDRTQKVLQELHDLGIGIGVDNFGIGCASLNFVYQLPIDELSMQTEFVSAIDNGDETLAKALIDLGHTLGVKVSAKGVESAETLETLRSLGCDRAQGFCISPPLPIEGLAQYLLG</sequence>
<accession>A0A6J7LYL1</accession>
<dbReference type="InterPro" id="IPR035919">
    <property type="entry name" value="EAL_sf"/>
</dbReference>
<protein>
    <submittedName>
        <fullName evidence="3">Unannotated protein</fullName>
    </submittedName>
</protein>
<reference evidence="3" key="1">
    <citation type="submission" date="2020-05" db="EMBL/GenBank/DDBJ databases">
        <authorList>
            <person name="Chiriac C."/>
            <person name="Salcher M."/>
            <person name="Ghai R."/>
            <person name="Kavagutti S V."/>
        </authorList>
    </citation>
    <scope>NUCLEOTIDE SEQUENCE</scope>
</reference>
<dbReference type="EMBL" id="CAFBOG010000038">
    <property type="protein sequence ID" value="CAB4973551.1"/>
    <property type="molecule type" value="Genomic_DNA"/>
</dbReference>
<dbReference type="CDD" id="cd01948">
    <property type="entry name" value="EAL"/>
    <property type="match status" value="1"/>
</dbReference>
<dbReference type="InterPro" id="IPR000160">
    <property type="entry name" value="GGDEF_dom"/>
</dbReference>
<dbReference type="Pfam" id="PF00563">
    <property type="entry name" value="EAL"/>
    <property type="match status" value="1"/>
</dbReference>